<evidence type="ECO:0000313" key="3">
    <source>
        <dbReference type="Proteomes" id="UP001172109"/>
    </source>
</evidence>
<evidence type="ECO:0000256" key="1">
    <source>
        <dbReference type="SAM" id="Phobius"/>
    </source>
</evidence>
<proteinExistence type="predicted"/>
<organism evidence="2 3">
    <name type="scientific">Burkholderia contaminans</name>
    <dbReference type="NCBI Taxonomy" id="488447"/>
    <lineage>
        <taxon>Bacteria</taxon>
        <taxon>Pseudomonadati</taxon>
        <taxon>Pseudomonadota</taxon>
        <taxon>Betaproteobacteria</taxon>
        <taxon>Burkholderiales</taxon>
        <taxon>Burkholderiaceae</taxon>
        <taxon>Burkholderia</taxon>
        <taxon>Burkholderia cepacia complex</taxon>
    </lineage>
</organism>
<gene>
    <name evidence="2" type="ORF">QZM56_36005</name>
</gene>
<accession>A0AAP4RAP0</accession>
<name>A0AAP4RAP0_9BURK</name>
<keyword evidence="1" id="KW-0812">Transmembrane</keyword>
<dbReference type="AlphaFoldDB" id="A0AAP4RAP0"/>
<protein>
    <submittedName>
        <fullName evidence="2">Uncharacterized protein</fullName>
    </submittedName>
</protein>
<dbReference type="Proteomes" id="UP001172109">
    <property type="component" value="Unassembled WGS sequence"/>
</dbReference>
<evidence type="ECO:0000313" key="2">
    <source>
        <dbReference type="EMBL" id="MDN7569916.1"/>
    </source>
</evidence>
<feature type="transmembrane region" description="Helical" evidence="1">
    <location>
        <begin position="36"/>
        <end position="56"/>
    </location>
</feature>
<keyword evidence="1" id="KW-0472">Membrane</keyword>
<dbReference type="RefSeq" id="WP_025496473.1">
    <property type="nucleotide sequence ID" value="NZ_JAUJQS010000043.1"/>
</dbReference>
<dbReference type="EMBL" id="JAUJQS010000043">
    <property type="protein sequence ID" value="MDN7569916.1"/>
    <property type="molecule type" value="Genomic_DNA"/>
</dbReference>
<comment type="caution">
    <text evidence="2">The sequence shown here is derived from an EMBL/GenBank/DDBJ whole genome shotgun (WGS) entry which is preliminary data.</text>
</comment>
<sequence>MNGLVLSSSTLIFVLLTVFSLSLVMGTEVLHFVAARVSNMTHAAFIGLLIGLYLYIDHKGFPAWLVVHLPSLKNFTLT</sequence>
<keyword evidence="1" id="KW-1133">Transmembrane helix</keyword>
<reference evidence="2" key="1">
    <citation type="submission" date="2023-07" db="EMBL/GenBank/DDBJ databases">
        <title>A collection of bacterial strains from the Burkholderia cepacia Research Laboratory and Repository.</title>
        <authorList>
            <person name="Lipuma J."/>
            <person name="Spilker T."/>
            <person name="Caverly L."/>
        </authorList>
    </citation>
    <scope>NUCLEOTIDE SEQUENCE</scope>
    <source>
        <strain evidence="2">AU44979</strain>
    </source>
</reference>